<reference evidence="2 3" key="1">
    <citation type="submission" date="2015-12" db="EMBL/GenBank/DDBJ databases">
        <title>The genome of Folsomia candida.</title>
        <authorList>
            <person name="Faddeeva A."/>
            <person name="Derks M.F."/>
            <person name="Anvar Y."/>
            <person name="Smit S."/>
            <person name="Van Straalen N."/>
            <person name="Roelofs D."/>
        </authorList>
    </citation>
    <scope>NUCLEOTIDE SEQUENCE [LARGE SCALE GENOMIC DNA]</scope>
    <source>
        <strain evidence="2 3">VU population</strain>
        <tissue evidence="2">Whole body</tissue>
    </source>
</reference>
<gene>
    <name evidence="2" type="ORF">Fcan01_25031</name>
</gene>
<feature type="transmembrane region" description="Helical" evidence="1">
    <location>
        <begin position="191"/>
        <end position="219"/>
    </location>
</feature>
<feature type="transmembrane region" description="Helical" evidence="1">
    <location>
        <begin position="161"/>
        <end position="179"/>
    </location>
</feature>
<feature type="transmembrane region" description="Helical" evidence="1">
    <location>
        <begin position="239"/>
        <end position="257"/>
    </location>
</feature>
<accession>A0A226D4V5</accession>
<sequence length="325" mass="35968">MTPQMDPPPNLITPQDKHIPTFPLQVSHPTATPAQIALSSAILTGKDDLVRALYAKTYAKISTATYDWAVIVLMLLLGLTSDLVATYTNPNSTAEFDTVFVGIASSLIILVSHVDAWFKHHYIGADAAIGVVFGVHRLILSVRTGWAWAGSFGSGSGSSRGIVLPEWMFQIYMGVMIFIGEKHVSTATAVILYMNLALNCIILGFRYPLVTMAIVLVYVRSGRESMERLDEFVRRWKNWVAAGFGVLLGAVFVYVQVKENSEAVGVLQEKMVEWKSWAKPVRSFMILWGGLMGIMAVMWGSFEYFWGRGVSLVKLWDSGFGLVFV</sequence>
<feature type="transmembrane region" description="Helical" evidence="1">
    <location>
        <begin position="122"/>
        <end position="140"/>
    </location>
</feature>
<keyword evidence="3" id="KW-1185">Reference proteome</keyword>
<keyword evidence="1" id="KW-1133">Transmembrane helix</keyword>
<dbReference type="AlphaFoldDB" id="A0A226D4V5"/>
<comment type="caution">
    <text evidence="2">The sequence shown here is derived from an EMBL/GenBank/DDBJ whole genome shotgun (WGS) entry which is preliminary data.</text>
</comment>
<organism evidence="2 3">
    <name type="scientific">Folsomia candida</name>
    <name type="common">Springtail</name>
    <dbReference type="NCBI Taxonomy" id="158441"/>
    <lineage>
        <taxon>Eukaryota</taxon>
        <taxon>Metazoa</taxon>
        <taxon>Ecdysozoa</taxon>
        <taxon>Arthropoda</taxon>
        <taxon>Hexapoda</taxon>
        <taxon>Collembola</taxon>
        <taxon>Entomobryomorpha</taxon>
        <taxon>Isotomoidea</taxon>
        <taxon>Isotomidae</taxon>
        <taxon>Proisotominae</taxon>
        <taxon>Folsomia</taxon>
    </lineage>
</organism>
<proteinExistence type="predicted"/>
<evidence type="ECO:0000313" key="2">
    <source>
        <dbReference type="EMBL" id="OXA40259.1"/>
    </source>
</evidence>
<keyword evidence="1" id="KW-0812">Transmembrane</keyword>
<evidence type="ECO:0000256" key="1">
    <source>
        <dbReference type="SAM" id="Phobius"/>
    </source>
</evidence>
<dbReference type="EMBL" id="LNIX01000034">
    <property type="protein sequence ID" value="OXA40259.1"/>
    <property type="molecule type" value="Genomic_DNA"/>
</dbReference>
<evidence type="ECO:0000313" key="3">
    <source>
        <dbReference type="Proteomes" id="UP000198287"/>
    </source>
</evidence>
<feature type="transmembrane region" description="Helical" evidence="1">
    <location>
        <begin position="68"/>
        <end position="87"/>
    </location>
</feature>
<protein>
    <submittedName>
        <fullName evidence="2">Uncharacterized protein</fullName>
    </submittedName>
</protein>
<name>A0A226D4V5_FOLCA</name>
<keyword evidence="1" id="KW-0472">Membrane</keyword>
<feature type="transmembrane region" description="Helical" evidence="1">
    <location>
        <begin position="99"/>
        <end position="116"/>
    </location>
</feature>
<feature type="transmembrane region" description="Helical" evidence="1">
    <location>
        <begin position="285"/>
        <end position="306"/>
    </location>
</feature>
<dbReference type="Proteomes" id="UP000198287">
    <property type="component" value="Unassembled WGS sequence"/>
</dbReference>